<reference evidence="2" key="1">
    <citation type="submission" date="2013-08" db="EMBL/GenBank/DDBJ databases">
        <title>Gene expansion shapes genome architecture in the human pathogen Lichtheimia corymbifera: an evolutionary genomics analysis in the ancient terrestrial Mucorales (Mucoromycotina).</title>
        <authorList>
            <person name="Schwartze V.U."/>
            <person name="Winter S."/>
            <person name="Shelest E."/>
            <person name="Marcet-Houben M."/>
            <person name="Horn F."/>
            <person name="Wehner S."/>
            <person name="Hoffmann K."/>
            <person name="Riege K."/>
            <person name="Sammeth M."/>
            <person name="Nowrousian M."/>
            <person name="Valiante V."/>
            <person name="Linde J."/>
            <person name="Jacobsen I.D."/>
            <person name="Marz M."/>
            <person name="Brakhage A.A."/>
            <person name="Gabaldon T."/>
            <person name="Bocker S."/>
            <person name="Voigt K."/>
        </authorList>
    </citation>
    <scope>NUCLEOTIDE SEQUENCE [LARGE SCALE GENOMIC DNA]</scope>
    <source>
        <strain evidence="2">FSU 9682</strain>
    </source>
</reference>
<gene>
    <name evidence="2" type="ORF">LCOR_04032.1</name>
</gene>
<protein>
    <submittedName>
        <fullName evidence="2">Uncharacterized protein</fullName>
    </submittedName>
</protein>
<dbReference type="VEuPathDB" id="FungiDB:LCOR_04032.1"/>
<dbReference type="Proteomes" id="UP000027586">
    <property type="component" value="Unassembled WGS sequence"/>
</dbReference>
<dbReference type="OrthoDB" id="2211409at2759"/>
<feature type="chain" id="PRO_5001652741" evidence="1">
    <location>
        <begin position="20"/>
        <end position="386"/>
    </location>
</feature>
<name>A0A068RSA3_9FUNG</name>
<dbReference type="AlphaFoldDB" id="A0A068RSA3"/>
<proteinExistence type="predicted"/>
<accession>A0A068RSA3</accession>
<keyword evidence="1" id="KW-0732">Signal</keyword>
<evidence type="ECO:0000313" key="3">
    <source>
        <dbReference type="Proteomes" id="UP000027586"/>
    </source>
</evidence>
<sequence>MLIVLLLVLLSWFIGVISAIAYYQCPSLESFLTLVTGTPLATDLPLPYRNQVPIAERLRHALLQARVATALQQQWYLVFRMVSLGYGITFYGIFKRWGASGNYRHVFVSFRDHAPLVDYYLHDDETPRTIAHEWHAAEQAMVNQHIQQSFETFWRIIDRLKDNPSPVAQVDAAISCLMAWQVTDQGLDQDLSEAAKQSLIQLAELVNCVPHPPIVRWIQITIADILTNQGHDTLEMYQQQLIRGGWWPYDETYYHCITQIAYISSARGEYDKVITFTGRALHYYKQQLDVDVTLVSRLVLVRCIAFMARSQWDMWLQERSLVDSFGKSSPELVFVGRLYNAWYNRDISLYELAFRDFDREYPVDDQDVRIIASGKERLKDIKKGLL</sequence>
<evidence type="ECO:0000313" key="2">
    <source>
        <dbReference type="EMBL" id="CDH52575.1"/>
    </source>
</evidence>
<organism evidence="2 3">
    <name type="scientific">Lichtheimia corymbifera JMRC:FSU:9682</name>
    <dbReference type="NCBI Taxonomy" id="1263082"/>
    <lineage>
        <taxon>Eukaryota</taxon>
        <taxon>Fungi</taxon>
        <taxon>Fungi incertae sedis</taxon>
        <taxon>Mucoromycota</taxon>
        <taxon>Mucoromycotina</taxon>
        <taxon>Mucoromycetes</taxon>
        <taxon>Mucorales</taxon>
        <taxon>Lichtheimiaceae</taxon>
        <taxon>Lichtheimia</taxon>
    </lineage>
</organism>
<comment type="caution">
    <text evidence="2">The sequence shown here is derived from an EMBL/GenBank/DDBJ whole genome shotgun (WGS) entry which is preliminary data.</text>
</comment>
<feature type="signal peptide" evidence="1">
    <location>
        <begin position="1"/>
        <end position="19"/>
    </location>
</feature>
<evidence type="ECO:0000256" key="1">
    <source>
        <dbReference type="SAM" id="SignalP"/>
    </source>
</evidence>
<keyword evidence="3" id="KW-1185">Reference proteome</keyword>
<dbReference type="EMBL" id="CBTN010000014">
    <property type="protein sequence ID" value="CDH52575.1"/>
    <property type="molecule type" value="Genomic_DNA"/>
</dbReference>